<feature type="transmembrane region" description="Helical" evidence="10">
    <location>
        <begin position="308"/>
        <end position="330"/>
    </location>
</feature>
<dbReference type="InterPro" id="IPR036412">
    <property type="entry name" value="HAD-like_sf"/>
</dbReference>
<dbReference type="InterPro" id="IPR006068">
    <property type="entry name" value="ATPase_P-typ_cation-transptr_C"/>
</dbReference>
<dbReference type="GO" id="GO:0016887">
    <property type="term" value="F:ATP hydrolysis activity"/>
    <property type="evidence" value="ECO:0007669"/>
    <property type="project" value="InterPro"/>
</dbReference>
<dbReference type="SMART" id="SM00831">
    <property type="entry name" value="Cation_ATPase_N"/>
    <property type="match status" value="1"/>
</dbReference>
<dbReference type="SFLD" id="SFLDF00027">
    <property type="entry name" value="p-type_atpase"/>
    <property type="match status" value="1"/>
</dbReference>
<feature type="transmembrane region" description="Helical" evidence="10">
    <location>
        <begin position="149"/>
        <end position="167"/>
    </location>
</feature>
<dbReference type="GO" id="GO:0006883">
    <property type="term" value="P:intracellular sodium ion homeostasis"/>
    <property type="evidence" value="ECO:0007669"/>
    <property type="project" value="TreeGrafter"/>
</dbReference>
<dbReference type="InterPro" id="IPR008250">
    <property type="entry name" value="ATPase_P-typ_transduc_dom_A_sf"/>
</dbReference>
<feature type="transmembrane region" description="Helical" evidence="10">
    <location>
        <begin position="1041"/>
        <end position="1060"/>
    </location>
</feature>
<keyword evidence="3 10" id="KW-0812">Transmembrane</keyword>
<dbReference type="EMBL" id="QEAP01000001">
    <property type="protein sequence ID" value="TPX78719.1"/>
    <property type="molecule type" value="Genomic_DNA"/>
</dbReference>
<dbReference type="Gene3D" id="1.20.1110.10">
    <property type="entry name" value="Calcium-transporting ATPase, transmembrane domain"/>
    <property type="match status" value="2"/>
</dbReference>
<organism evidence="12 13">
    <name type="scientific">Chytriomyces confervae</name>
    <dbReference type="NCBI Taxonomy" id="246404"/>
    <lineage>
        <taxon>Eukaryota</taxon>
        <taxon>Fungi</taxon>
        <taxon>Fungi incertae sedis</taxon>
        <taxon>Chytridiomycota</taxon>
        <taxon>Chytridiomycota incertae sedis</taxon>
        <taxon>Chytridiomycetes</taxon>
        <taxon>Chytridiales</taxon>
        <taxon>Chytriomycetaceae</taxon>
        <taxon>Chytriomyces</taxon>
    </lineage>
</organism>
<dbReference type="Pfam" id="PF00122">
    <property type="entry name" value="E1-E2_ATPase"/>
    <property type="match status" value="1"/>
</dbReference>
<dbReference type="InterPro" id="IPR023298">
    <property type="entry name" value="ATPase_P-typ_TM_dom_sf"/>
</dbReference>
<keyword evidence="2" id="KW-1003">Cell membrane</keyword>
<feature type="domain" description="Cation-transporting P-type ATPase N-terminal" evidence="11">
    <location>
        <begin position="57"/>
        <end position="138"/>
    </location>
</feature>
<dbReference type="InterPro" id="IPR044492">
    <property type="entry name" value="P_typ_ATPase_HD_dom"/>
</dbReference>
<reference evidence="12 13" key="1">
    <citation type="journal article" date="2019" name="Sci. Rep.">
        <title>Comparative genomics of chytrid fungi reveal insights into the obligate biotrophic and pathogenic lifestyle of Synchytrium endobioticum.</title>
        <authorList>
            <person name="van de Vossenberg B.T.L.H."/>
            <person name="Warris S."/>
            <person name="Nguyen H.D.T."/>
            <person name="van Gent-Pelzer M.P.E."/>
            <person name="Joly D.L."/>
            <person name="van de Geest H.C."/>
            <person name="Bonants P.J.M."/>
            <person name="Smith D.S."/>
            <person name="Levesque C.A."/>
            <person name="van der Lee T.A.J."/>
        </authorList>
    </citation>
    <scope>NUCLEOTIDE SEQUENCE [LARGE SCALE GENOMIC DNA]</scope>
    <source>
        <strain evidence="12 13">CBS 675.73</strain>
    </source>
</reference>
<dbReference type="PANTHER" id="PTHR43294:SF21">
    <property type="entry name" value="CATION TRANSPORTING ATPASE"/>
    <property type="match status" value="1"/>
</dbReference>
<evidence type="ECO:0000259" key="11">
    <source>
        <dbReference type="SMART" id="SM00831"/>
    </source>
</evidence>
<evidence type="ECO:0000256" key="4">
    <source>
        <dbReference type="ARBA" id="ARBA00022741"/>
    </source>
</evidence>
<dbReference type="GO" id="GO:1990573">
    <property type="term" value="P:potassium ion import across plasma membrane"/>
    <property type="evidence" value="ECO:0007669"/>
    <property type="project" value="TreeGrafter"/>
</dbReference>
<feature type="transmembrane region" description="Helical" evidence="10">
    <location>
        <begin position="945"/>
        <end position="965"/>
    </location>
</feature>
<keyword evidence="5" id="KW-0067">ATP-binding</keyword>
<evidence type="ECO:0000256" key="10">
    <source>
        <dbReference type="SAM" id="Phobius"/>
    </source>
</evidence>
<keyword evidence="13" id="KW-1185">Reference proteome</keyword>
<dbReference type="SUPFAM" id="SSF81665">
    <property type="entry name" value="Calcium ATPase, transmembrane domain M"/>
    <property type="match status" value="2"/>
</dbReference>
<dbReference type="GO" id="GO:1902600">
    <property type="term" value="P:proton transmembrane transport"/>
    <property type="evidence" value="ECO:0007669"/>
    <property type="project" value="TreeGrafter"/>
</dbReference>
<dbReference type="STRING" id="246404.A0A507FQL7"/>
<dbReference type="SFLD" id="SFLDS00003">
    <property type="entry name" value="Haloacid_Dehalogenase"/>
    <property type="match status" value="1"/>
</dbReference>
<keyword evidence="4" id="KW-0547">Nucleotide-binding</keyword>
<dbReference type="SUPFAM" id="SSF81660">
    <property type="entry name" value="Metal cation-transporting ATPase, ATP-binding domain N"/>
    <property type="match status" value="1"/>
</dbReference>
<dbReference type="InterPro" id="IPR050510">
    <property type="entry name" value="Cation_transp_ATPase_P-type"/>
</dbReference>
<feature type="region of interest" description="Disordered" evidence="9">
    <location>
        <begin position="234"/>
        <end position="255"/>
    </location>
</feature>
<evidence type="ECO:0000256" key="9">
    <source>
        <dbReference type="SAM" id="MobiDB-lite"/>
    </source>
</evidence>
<dbReference type="Pfam" id="PF00690">
    <property type="entry name" value="Cation_ATPase_N"/>
    <property type="match status" value="1"/>
</dbReference>
<keyword evidence="7 10" id="KW-1133">Transmembrane helix</keyword>
<evidence type="ECO:0000256" key="2">
    <source>
        <dbReference type="ARBA" id="ARBA00022475"/>
    </source>
</evidence>
<dbReference type="SFLD" id="SFLDG00002">
    <property type="entry name" value="C1.7:_P-type_atpase_like"/>
    <property type="match status" value="1"/>
</dbReference>
<evidence type="ECO:0000256" key="6">
    <source>
        <dbReference type="ARBA" id="ARBA00022967"/>
    </source>
</evidence>
<evidence type="ECO:0000256" key="1">
    <source>
        <dbReference type="ARBA" id="ARBA00004651"/>
    </source>
</evidence>
<dbReference type="GO" id="GO:0005391">
    <property type="term" value="F:P-type sodium:potassium-exchanging transporter activity"/>
    <property type="evidence" value="ECO:0007669"/>
    <property type="project" value="TreeGrafter"/>
</dbReference>
<dbReference type="InterPro" id="IPR004014">
    <property type="entry name" value="ATPase_P-typ_cation-transptr_N"/>
</dbReference>
<proteinExistence type="predicted"/>
<dbReference type="Pfam" id="PF13246">
    <property type="entry name" value="Cation_ATPase"/>
    <property type="match status" value="1"/>
</dbReference>
<dbReference type="GO" id="GO:0036376">
    <property type="term" value="P:sodium ion export across plasma membrane"/>
    <property type="evidence" value="ECO:0007669"/>
    <property type="project" value="TreeGrafter"/>
</dbReference>
<dbReference type="AlphaFoldDB" id="A0A507FQL7"/>
<dbReference type="InterPro" id="IPR023299">
    <property type="entry name" value="ATPase_P-typ_cyto_dom_N"/>
</dbReference>
<gene>
    <name evidence="12" type="ORF">CcCBS67573_g00102</name>
</gene>
<dbReference type="SUPFAM" id="SSF81653">
    <property type="entry name" value="Calcium ATPase, transduction domain A"/>
    <property type="match status" value="1"/>
</dbReference>
<dbReference type="PROSITE" id="PS00154">
    <property type="entry name" value="ATPASE_E1_E2"/>
    <property type="match status" value="1"/>
</dbReference>
<feature type="region of interest" description="Disordered" evidence="9">
    <location>
        <begin position="1"/>
        <end position="52"/>
    </location>
</feature>
<comment type="caution">
    <text evidence="12">The sequence shown here is derived from an EMBL/GenBank/DDBJ whole genome shotgun (WGS) entry which is preliminary data.</text>
</comment>
<feature type="transmembrane region" description="Helical" evidence="10">
    <location>
        <begin position="114"/>
        <end position="137"/>
    </location>
</feature>
<evidence type="ECO:0000256" key="3">
    <source>
        <dbReference type="ARBA" id="ARBA00022692"/>
    </source>
</evidence>
<accession>A0A507FQL7</accession>
<feature type="transmembrane region" description="Helical" evidence="10">
    <location>
        <begin position="1080"/>
        <end position="1098"/>
    </location>
</feature>
<dbReference type="InterPro" id="IPR023214">
    <property type="entry name" value="HAD_sf"/>
</dbReference>
<protein>
    <recommendedName>
        <fullName evidence="11">Cation-transporting P-type ATPase N-terminal domain-containing protein</fullName>
    </recommendedName>
</protein>
<feature type="transmembrane region" description="Helical" evidence="10">
    <location>
        <begin position="824"/>
        <end position="843"/>
    </location>
</feature>
<dbReference type="Gene3D" id="2.70.150.10">
    <property type="entry name" value="Calcium-transporting ATPase, cytoplasmic transduction domain A"/>
    <property type="match status" value="1"/>
</dbReference>
<dbReference type="FunFam" id="2.70.150.10:FF:000003">
    <property type="entry name" value="Sodium/potassium-transporting ATPase subunit alpha"/>
    <property type="match status" value="1"/>
</dbReference>
<comment type="subcellular location">
    <subcellularLocation>
        <location evidence="1">Cell membrane</location>
        <topology evidence="1">Multi-pass membrane protein</topology>
    </subcellularLocation>
</comment>
<dbReference type="Proteomes" id="UP000320333">
    <property type="component" value="Unassembled WGS sequence"/>
</dbReference>
<dbReference type="SUPFAM" id="SSF56784">
    <property type="entry name" value="HAD-like"/>
    <property type="match status" value="1"/>
</dbReference>
<keyword evidence="6" id="KW-1278">Translocase</keyword>
<dbReference type="GO" id="GO:0005524">
    <property type="term" value="F:ATP binding"/>
    <property type="evidence" value="ECO:0007669"/>
    <property type="project" value="UniProtKB-KW"/>
</dbReference>
<dbReference type="FunFam" id="3.40.50.1000:FF:000083">
    <property type="entry name" value="Sodium/potassium-transporting ATPase subunit alpha"/>
    <property type="match status" value="1"/>
</dbReference>
<feature type="compositionally biased region" description="Polar residues" evidence="9">
    <location>
        <begin position="28"/>
        <end position="41"/>
    </location>
</feature>
<evidence type="ECO:0000313" key="13">
    <source>
        <dbReference type="Proteomes" id="UP000320333"/>
    </source>
</evidence>
<name>A0A507FQL7_9FUNG</name>
<evidence type="ECO:0000256" key="8">
    <source>
        <dbReference type="ARBA" id="ARBA00023136"/>
    </source>
</evidence>
<dbReference type="PANTHER" id="PTHR43294">
    <property type="entry name" value="SODIUM/POTASSIUM-TRANSPORTING ATPASE SUBUNIT ALPHA"/>
    <property type="match status" value="1"/>
</dbReference>
<dbReference type="Gene3D" id="3.40.1110.10">
    <property type="entry name" value="Calcium-transporting ATPase, cytoplasmic domain N"/>
    <property type="match status" value="1"/>
</dbReference>
<dbReference type="GO" id="GO:0005886">
    <property type="term" value="C:plasma membrane"/>
    <property type="evidence" value="ECO:0007669"/>
    <property type="project" value="UniProtKB-SubCell"/>
</dbReference>
<keyword evidence="8 10" id="KW-0472">Membrane</keyword>
<dbReference type="InterPro" id="IPR059000">
    <property type="entry name" value="ATPase_P-type_domA"/>
</dbReference>
<dbReference type="OrthoDB" id="158672at2759"/>
<dbReference type="Pfam" id="PF00689">
    <property type="entry name" value="Cation_ATPase_C"/>
    <property type="match status" value="1"/>
</dbReference>
<evidence type="ECO:0000256" key="5">
    <source>
        <dbReference type="ARBA" id="ARBA00022840"/>
    </source>
</evidence>
<dbReference type="PRINTS" id="PR00119">
    <property type="entry name" value="CATATPASE"/>
</dbReference>
<dbReference type="InterPro" id="IPR001757">
    <property type="entry name" value="P_typ_ATPase"/>
</dbReference>
<dbReference type="NCBIfam" id="TIGR01494">
    <property type="entry name" value="ATPase_P-type"/>
    <property type="match status" value="2"/>
</dbReference>
<dbReference type="GO" id="GO:0030007">
    <property type="term" value="P:intracellular potassium ion homeostasis"/>
    <property type="evidence" value="ECO:0007669"/>
    <property type="project" value="TreeGrafter"/>
</dbReference>
<sequence>MSDHKKSIAFAEPSAPVHAQASGVVPSVSGTTLASAASGPSTDAPKKEKDSKSINITEHLQSIAEVAAKYAVSVNEEKASESRGLTAAEAAKRLAENGPNALTPPKKRHWFLRFLDILLGLFNVMLLVSGVAAYVLLAIDPVANFQNSYLGGILIAVGFMNAFIEFYQQQKSAAILESFMNLIPSQCYVIRDGATIQINAKELVLGDVVVVRSGDKIPADLFIIGTTELKVDNSSLTGEADPQERSKRNSHTNPLEASNLAFNGTLAVVGNGFGIVVRTGDNTVIGQIASLTANEHRRESPLSEEIESFVKIIASIAGVTAIIFFVVAIVAKQQTVSNSLNFAIGTFVSFVPEGLPATVTMLLSIAAARMAKRQVLCKDLQGVETLGAITLLATDKTGTLTRNQMTVTYIWTGFKLYVAQALTDDSDDSRACIPFDQNDSDAANELLYITALNPTAKFTSHDGPIATREVLGDATEAGLVRFAATKLPTYDAAQDQFPKVFEIPFNSTNKWAMTIHKKKHANGSLMLYIKGAPERVLKLCTSIHNGREAVPLTEEHAAKFDENYTMFASKGHRVLAFACVYLPGDRYPENFEFTKDPANYPTNNFCFVGLTSLEDPPKHGVREAVGKCRAAGIRVMMVTGDHPLTAEAIGRKINIMLTPTKAELAKKRGVPEHQIPESEVNAIVIHGDSIDNLSDADWANIFDKEEIIFARTSPKHKLDIVKRAQGRGHIVGVTGDGVNDSPALKKADLGIAMNLSGSDVSKEAAAMILIDDNFASCVSGIEEGRLIFQNLKKSIQYTVTHTMPEVYANLFYITVPMPLPLSSILILVVDLGFELIIALAYAYDVSENPAGLMKLPPRKPVTVDSVERLNRRRALDRAERQAGNGGRAVEADDEEEHEHNMSKIAKFSRGFKRVFSKRFWSEKFEKTEDEILIDGNLMSYSYIEAGTIMTIGCLTCYFFAMWYHFDIYPSDAVKHGNAWGKDSNLYFDQNNREVTGAMQVEALAIGQSAYYIGIMFQQCFNHFICKARLTYPVGGFMFQNMYSFVGIFTGGILSMLIVYVPPFNVAFQTSYKLTPITWGIALGFGVVLYLYSFVRIAVLRRFAPIKYTDDIPGLMMFPTRFSTGGK</sequence>
<dbReference type="Gene3D" id="3.40.50.1000">
    <property type="entry name" value="HAD superfamily/HAD-like"/>
    <property type="match status" value="1"/>
</dbReference>
<dbReference type="InterPro" id="IPR018303">
    <property type="entry name" value="ATPase_P-typ_P_site"/>
</dbReference>
<feature type="transmembrane region" description="Helical" evidence="10">
    <location>
        <begin position="342"/>
        <end position="368"/>
    </location>
</feature>
<feature type="region of interest" description="Disordered" evidence="9">
    <location>
        <begin position="877"/>
        <end position="897"/>
    </location>
</feature>
<evidence type="ECO:0000313" key="12">
    <source>
        <dbReference type="EMBL" id="TPX78719.1"/>
    </source>
</evidence>
<dbReference type="PRINTS" id="PR00121">
    <property type="entry name" value="NAKATPASE"/>
</dbReference>
<evidence type="ECO:0000256" key="7">
    <source>
        <dbReference type="ARBA" id="ARBA00022989"/>
    </source>
</evidence>